<dbReference type="InterPro" id="IPR010982">
    <property type="entry name" value="Lambda_DNA-bd_dom_sf"/>
</dbReference>
<dbReference type="Gene3D" id="2.10.109.10">
    <property type="entry name" value="Umud Fragment, subunit A"/>
    <property type="match status" value="1"/>
</dbReference>
<proteinExistence type="predicted"/>
<dbReference type="EMBL" id="CP013568">
    <property type="protein sequence ID" value="ANL84632.1"/>
    <property type="molecule type" value="Genomic_DNA"/>
</dbReference>
<dbReference type="Gene3D" id="1.10.260.40">
    <property type="entry name" value="lambda repressor-like DNA-binding domains"/>
    <property type="match status" value="1"/>
</dbReference>
<sequence>MYSLTNATSRETIEDFVQADGYVLAMELNQRIFAARSEAKMTQEQLANAVGKTRGAVAQWESGEVRPRHSTLVAIAEATKKPLHWLLNGTGEADAPLAPRIGLEVVGEVAAGMWKEGSVRFERTYEPVATHPDYPGYGQRLYRVSGNSINKIAANGEYLHAVELHAGGIQPEHGDLVIVRRLQHGLAEYTAKTLIWENGRVLLRPESTDPDWQTDIELNGDDDTEITITDIVIAKWSPIERRRKTAK</sequence>
<keyword evidence="3" id="KW-1185">Reference proteome</keyword>
<dbReference type="PROSITE" id="PS50943">
    <property type="entry name" value="HTH_CROC1"/>
    <property type="match status" value="1"/>
</dbReference>
<dbReference type="InterPro" id="IPR001387">
    <property type="entry name" value="Cro/C1-type_HTH"/>
</dbReference>
<dbReference type="SUPFAM" id="SSF47413">
    <property type="entry name" value="lambda repressor-like DNA-binding domains"/>
    <property type="match status" value="1"/>
</dbReference>
<evidence type="ECO:0000313" key="2">
    <source>
        <dbReference type="EMBL" id="ANL84632.1"/>
    </source>
</evidence>
<dbReference type="InterPro" id="IPR036286">
    <property type="entry name" value="LexA/Signal_pep-like_sf"/>
</dbReference>
<gene>
    <name evidence="2" type="ORF">AMC81_CH01851</name>
</gene>
<name>A0ABM6C8U3_9HYPH</name>
<dbReference type="SUPFAM" id="SSF51306">
    <property type="entry name" value="LexA/Signal peptidase"/>
    <property type="match status" value="1"/>
</dbReference>
<dbReference type="SMART" id="SM00530">
    <property type="entry name" value="HTH_XRE"/>
    <property type="match status" value="1"/>
</dbReference>
<protein>
    <submittedName>
        <fullName evidence="2">Peptidase S24 family/repressor-like domain-containing protein</fullName>
    </submittedName>
</protein>
<dbReference type="InterPro" id="IPR015927">
    <property type="entry name" value="Peptidase_S24_S26A/B/C"/>
</dbReference>
<dbReference type="CDD" id="cd00093">
    <property type="entry name" value="HTH_XRE"/>
    <property type="match status" value="1"/>
</dbReference>
<feature type="domain" description="HTH cro/C1-type" evidence="1">
    <location>
        <begin position="34"/>
        <end position="86"/>
    </location>
</feature>
<dbReference type="Pfam" id="PF01381">
    <property type="entry name" value="HTH_3"/>
    <property type="match status" value="1"/>
</dbReference>
<dbReference type="Proteomes" id="UP000078551">
    <property type="component" value="Chromosome"/>
</dbReference>
<dbReference type="Pfam" id="PF00717">
    <property type="entry name" value="Peptidase_S24"/>
    <property type="match status" value="1"/>
</dbReference>
<accession>A0ABM6C8U3</accession>
<organism evidence="2 3">
    <name type="scientific">Rhizobium phaseoli</name>
    <dbReference type="NCBI Taxonomy" id="396"/>
    <lineage>
        <taxon>Bacteria</taxon>
        <taxon>Pseudomonadati</taxon>
        <taxon>Pseudomonadota</taxon>
        <taxon>Alphaproteobacteria</taxon>
        <taxon>Hyphomicrobiales</taxon>
        <taxon>Rhizobiaceae</taxon>
        <taxon>Rhizobium/Agrobacterium group</taxon>
        <taxon>Rhizobium</taxon>
    </lineage>
</organism>
<evidence type="ECO:0000259" key="1">
    <source>
        <dbReference type="PROSITE" id="PS50943"/>
    </source>
</evidence>
<evidence type="ECO:0000313" key="3">
    <source>
        <dbReference type="Proteomes" id="UP000078551"/>
    </source>
</evidence>
<reference evidence="2 3" key="1">
    <citation type="submission" date="2015-11" db="EMBL/GenBank/DDBJ databases">
        <title>The limits of bacterial species coexistence and the symbiotic plasmid transference in sympatric Rhizobium populations.</title>
        <authorList>
            <person name="Perez-Carrascal O.M."/>
            <person name="VanInsberghe D."/>
            <person name="Juarez S."/>
            <person name="Polz M.F."/>
            <person name="Vinuesa P."/>
            <person name="Gonzalez V."/>
        </authorList>
    </citation>
    <scope>NUCLEOTIDE SEQUENCE [LARGE SCALE GENOMIC DNA]</scope>
    <source>
        <strain evidence="2 3">N771</strain>
    </source>
</reference>